<keyword evidence="1" id="KW-0805">Transcription regulation</keyword>
<evidence type="ECO:0000313" key="5">
    <source>
        <dbReference type="EMBL" id="MCD2421731.1"/>
    </source>
</evidence>
<gene>
    <name evidence="5" type="ORF">LQ567_03090</name>
</gene>
<dbReference type="Gene3D" id="1.10.10.60">
    <property type="entry name" value="Homeodomain-like"/>
    <property type="match status" value="1"/>
</dbReference>
<dbReference type="PANTHER" id="PTHR43280">
    <property type="entry name" value="ARAC-FAMILY TRANSCRIPTIONAL REGULATOR"/>
    <property type="match status" value="1"/>
</dbReference>
<evidence type="ECO:0000256" key="1">
    <source>
        <dbReference type="ARBA" id="ARBA00023015"/>
    </source>
</evidence>
<dbReference type="Pfam" id="PF12833">
    <property type="entry name" value="HTH_18"/>
    <property type="match status" value="1"/>
</dbReference>
<reference evidence="5 6" key="1">
    <citation type="submission" date="2021-11" db="EMBL/GenBank/DDBJ databases">
        <title>Genomic of Niabella pedocola.</title>
        <authorList>
            <person name="Wu T."/>
        </authorList>
    </citation>
    <scope>NUCLEOTIDE SEQUENCE [LARGE SCALE GENOMIC DNA]</scope>
    <source>
        <strain evidence="5 6">JCM 31011</strain>
    </source>
</reference>
<organism evidence="5 6">
    <name type="scientific">Niabella pedocola</name>
    <dbReference type="NCBI Taxonomy" id="1752077"/>
    <lineage>
        <taxon>Bacteria</taxon>
        <taxon>Pseudomonadati</taxon>
        <taxon>Bacteroidota</taxon>
        <taxon>Chitinophagia</taxon>
        <taxon>Chitinophagales</taxon>
        <taxon>Chitinophagaceae</taxon>
        <taxon>Niabella</taxon>
    </lineage>
</organism>
<keyword evidence="3" id="KW-0804">Transcription</keyword>
<accession>A0ABS8PPI5</accession>
<evidence type="ECO:0000313" key="6">
    <source>
        <dbReference type="Proteomes" id="UP001199816"/>
    </source>
</evidence>
<dbReference type="EMBL" id="JAJNEC010000003">
    <property type="protein sequence ID" value="MCD2421731.1"/>
    <property type="molecule type" value="Genomic_DNA"/>
</dbReference>
<sequence length="288" mass="32651">MLKNLHLKTFNLFDYLREQQRQYMSVPYLLADKDAYRDARVRFPFRTFTYGIGITYSGGGDKFRIGSMDYEVKTGSLTTIGPGIVCHWMGDYTAVHDTVYFTEALFSDTLRVSFLKSLPFFMPGGNHVIALPPEQVAELSTLFGTIKTFDKDKEVIAGLVYALLMLVKKYHNLQHGKAQACGSHQEQLAARFRQLLAQHFAAQKDVGFYAAQLHITPKYLSEVLQAQLGKPAKTLIDEYIAMEAKSLLRQTTMSVQEIAYTLGYEDGSYFAKAFRKWEGLTPAAYKKL</sequence>
<dbReference type="InterPro" id="IPR009057">
    <property type="entry name" value="Homeodomain-like_sf"/>
</dbReference>
<protein>
    <submittedName>
        <fullName evidence="5">Helix-turn-helix domain-containing protein</fullName>
    </submittedName>
</protein>
<dbReference type="InterPro" id="IPR018060">
    <property type="entry name" value="HTH_AraC"/>
</dbReference>
<keyword evidence="2" id="KW-0238">DNA-binding</keyword>
<evidence type="ECO:0000256" key="2">
    <source>
        <dbReference type="ARBA" id="ARBA00023125"/>
    </source>
</evidence>
<evidence type="ECO:0000259" key="4">
    <source>
        <dbReference type="PROSITE" id="PS01124"/>
    </source>
</evidence>
<name>A0ABS8PPI5_9BACT</name>
<proteinExistence type="predicted"/>
<dbReference type="SMART" id="SM00342">
    <property type="entry name" value="HTH_ARAC"/>
    <property type="match status" value="1"/>
</dbReference>
<dbReference type="PROSITE" id="PS01124">
    <property type="entry name" value="HTH_ARAC_FAMILY_2"/>
    <property type="match status" value="1"/>
</dbReference>
<dbReference type="PANTHER" id="PTHR43280:SF32">
    <property type="entry name" value="TRANSCRIPTIONAL REGULATORY PROTEIN"/>
    <property type="match status" value="1"/>
</dbReference>
<dbReference type="Proteomes" id="UP001199816">
    <property type="component" value="Unassembled WGS sequence"/>
</dbReference>
<dbReference type="RefSeq" id="WP_231002635.1">
    <property type="nucleotide sequence ID" value="NZ_JAJNEC010000003.1"/>
</dbReference>
<keyword evidence="6" id="KW-1185">Reference proteome</keyword>
<evidence type="ECO:0000256" key="3">
    <source>
        <dbReference type="ARBA" id="ARBA00023163"/>
    </source>
</evidence>
<dbReference type="SUPFAM" id="SSF46689">
    <property type="entry name" value="Homeodomain-like"/>
    <property type="match status" value="1"/>
</dbReference>
<dbReference type="PRINTS" id="PR00032">
    <property type="entry name" value="HTHARAC"/>
</dbReference>
<dbReference type="InterPro" id="IPR020449">
    <property type="entry name" value="Tscrpt_reg_AraC-type_HTH"/>
</dbReference>
<comment type="caution">
    <text evidence="5">The sequence shown here is derived from an EMBL/GenBank/DDBJ whole genome shotgun (WGS) entry which is preliminary data.</text>
</comment>
<feature type="domain" description="HTH araC/xylS-type" evidence="4">
    <location>
        <begin position="190"/>
        <end position="288"/>
    </location>
</feature>